<dbReference type="Pfam" id="PF03108">
    <property type="entry name" value="DBD_Tnp_Mut"/>
    <property type="match status" value="1"/>
</dbReference>
<evidence type="ECO:0000256" key="5">
    <source>
        <dbReference type="SAM" id="MobiDB-lite"/>
    </source>
</evidence>
<keyword evidence="2 4" id="KW-0863">Zinc-finger</keyword>
<dbReference type="Proteomes" id="UP000007015">
    <property type="component" value="Chromosome 4"/>
</dbReference>
<feature type="region of interest" description="Disordered" evidence="5">
    <location>
        <begin position="64"/>
        <end position="110"/>
    </location>
</feature>
<dbReference type="GO" id="GO:0008270">
    <property type="term" value="F:zinc ion binding"/>
    <property type="evidence" value="ECO:0007669"/>
    <property type="project" value="UniProtKB-KW"/>
</dbReference>
<feature type="compositionally biased region" description="Basic and acidic residues" evidence="5">
    <location>
        <begin position="835"/>
        <end position="844"/>
    </location>
</feature>
<protein>
    <recommendedName>
        <fullName evidence="6">SWIM-type domain-containing protein</fullName>
    </recommendedName>
</protein>
<feature type="region of interest" description="Disordered" evidence="5">
    <location>
        <begin position="706"/>
        <end position="748"/>
    </location>
</feature>
<organism evidence="7 8">
    <name type="scientific">Oryza sativa subsp. indica</name>
    <name type="common">Rice</name>
    <dbReference type="NCBI Taxonomy" id="39946"/>
    <lineage>
        <taxon>Eukaryota</taxon>
        <taxon>Viridiplantae</taxon>
        <taxon>Streptophyta</taxon>
        <taxon>Embryophyta</taxon>
        <taxon>Tracheophyta</taxon>
        <taxon>Spermatophyta</taxon>
        <taxon>Magnoliopsida</taxon>
        <taxon>Liliopsida</taxon>
        <taxon>Poales</taxon>
        <taxon>Poaceae</taxon>
        <taxon>BOP clade</taxon>
        <taxon>Oryzoideae</taxon>
        <taxon>Oryzeae</taxon>
        <taxon>Oryzinae</taxon>
        <taxon>Oryza</taxon>
        <taxon>Oryza sativa</taxon>
    </lineage>
</organism>
<accession>B8ASU3</accession>
<dbReference type="PANTHER" id="PTHR31973:SF187">
    <property type="entry name" value="MUTATOR TRANSPOSASE MUDRA PROTEIN"/>
    <property type="match status" value="1"/>
</dbReference>
<dbReference type="InterPro" id="IPR007527">
    <property type="entry name" value="Znf_SWIM"/>
</dbReference>
<keyword evidence="1" id="KW-0479">Metal-binding</keyword>
<gene>
    <name evidence="7" type="ORF">OsI_15544</name>
</gene>
<dbReference type="EMBL" id="CM000129">
    <property type="protein sequence ID" value="EEC77118.1"/>
    <property type="molecule type" value="Genomic_DNA"/>
</dbReference>
<keyword evidence="8" id="KW-1185">Reference proteome</keyword>
<dbReference type="PROSITE" id="PS50966">
    <property type="entry name" value="ZF_SWIM"/>
    <property type="match status" value="1"/>
</dbReference>
<feature type="domain" description="SWIM-type" evidence="6">
    <location>
        <begin position="643"/>
        <end position="675"/>
    </location>
</feature>
<feature type="compositionally biased region" description="Acidic residues" evidence="5">
    <location>
        <begin position="79"/>
        <end position="96"/>
    </location>
</feature>
<dbReference type="Gramene" id="BGIOSGA015250-TA">
    <property type="protein sequence ID" value="BGIOSGA015250-PA"/>
    <property type="gene ID" value="BGIOSGA015250"/>
</dbReference>
<feature type="region of interest" description="Disordered" evidence="5">
    <location>
        <begin position="784"/>
        <end position="844"/>
    </location>
</feature>
<dbReference type="InterPro" id="IPR004332">
    <property type="entry name" value="Transposase_MuDR"/>
</dbReference>
<evidence type="ECO:0000256" key="1">
    <source>
        <dbReference type="ARBA" id="ARBA00022723"/>
    </source>
</evidence>
<dbReference type="PANTHER" id="PTHR31973">
    <property type="entry name" value="POLYPROTEIN, PUTATIVE-RELATED"/>
    <property type="match status" value="1"/>
</dbReference>
<evidence type="ECO:0000256" key="2">
    <source>
        <dbReference type="ARBA" id="ARBA00022771"/>
    </source>
</evidence>
<dbReference type="InterPro" id="IPR006564">
    <property type="entry name" value="Znf_PMZ"/>
</dbReference>
<proteinExistence type="predicted"/>
<dbReference type="SMART" id="SM00575">
    <property type="entry name" value="ZnF_PMZ"/>
    <property type="match status" value="1"/>
</dbReference>
<feature type="compositionally biased region" description="Basic and acidic residues" evidence="5">
    <location>
        <begin position="706"/>
        <end position="720"/>
    </location>
</feature>
<dbReference type="OMA" id="NWINEAR"/>
<name>B8ASU3_ORYSI</name>
<dbReference type="Pfam" id="PF04434">
    <property type="entry name" value="SWIM"/>
    <property type="match status" value="1"/>
</dbReference>
<feature type="region of interest" description="Disordered" evidence="5">
    <location>
        <begin position="170"/>
        <end position="200"/>
    </location>
</feature>
<feature type="compositionally biased region" description="Basic residues" evidence="5">
    <location>
        <begin position="824"/>
        <end position="834"/>
    </location>
</feature>
<feature type="compositionally biased region" description="Low complexity" evidence="5">
    <location>
        <begin position="810"/>
        <end position="823"/>
    </location>
</feature>
<keyword evidence="3" id="KW-0862">Zinc</keyword>
<feature type="compositionally biased region" description="Basic residues" evidence="5">
    <location>
        <begin position="721"/>
        <end position="734"/>
    </location>
</feature>
<dbReference type="HOGENOM" id="CLU_355425_0_0_1"/>
<dbReference type="AlphaFoldDB" id="B8ASU3"/>
<reference evidence="7 8" key="1">
    <citation type="journal article" date="2005" name="PLoS Biol.">
        <title>The genomes of Oryza sativa: a history of duplications.</title>
        <authorList>
            <person name="Yu J."/>
            <person name="Wang J."/>
            <person name="Lin W."/>
            <person name="Li S."/>
            <person name="Li H."/>
            <person name="Zhou J."/>
            <person name="Ni P."/>
            <person name="Dong W."/>
            <person name="Hu S."/>
            <person name="Zeng C."/>
            <person name="Zhang J."/>
            <person name="Zhang Y."/>
            <person name="Li R."/>
            <person name="Xu Z."/>
            <person name="Li S."/>
            <person name="Li X."/>
            <person name="Zheng H."/>
            <person name="Cong L."/>
            <person name="Lin L."/>
            <person name="Yin J."/>
            <person name="Geng J."/>
            <person name="Li G."/>
            <person name="Shi J."/>
            <person name="Liu J."/>
            <person name="Lv H."/>
            <person name="Li J."/>
            <person name="Wang J."/>
            <person name="Deng Y."/>
            <person name="Ran L."/>
            <person name="Shi X."/>
            <person name="Wang X."/>
            <person name="Wu Q."/>
            <person name="Li C."/>
            <person name="Ren X."/>
            <person name="Wang J."/>
            <person name="Wang X."/>
            <person name="Li D."/>
            <person name="Liu D."/>
            <person name="Zhang X."/>
            <person name="Ji Z."/>
            <person name="Zhao W."/>
            <person name="Sun Y."/>
            <person name="Zhang Z."/>
            <person name="Bao J."/>
            <person name="Han Y."/>
            <person name="Dong L."/>
            <person name="Ji J."/>
            <person name="Chen P."/>
            <person name="Wu S."/>
            <person name="Liu J."/>
            <person name="Xiao Y."/>
            <person name="Bu D."/>
            <person name="Tan J."/>
            <person name="Yang L."/>
            <person name="Ye C."/>
            <person name="Zhang J."/>
            <person name="Xu J."/>
            <person name="Zhou Y."/>
            <person name="Yu Y."/>
            <person name="Zhang B."/>
            <person name="Zhuang S."/>
            <person name="Wei H."/>
            <person name="Liu B."/>
            <person name="Lei M."/>
            <person name="Yu H."/>
            <person name="Li Y."/>
            <person name="Xu H."/>
            <person name="Wei S."/>
            <person name="He X."/>
            <person name="Fang L."/>
            <person name="Zhang Z."/>
            <person name="Zhang Y."/>
            <person name="Huang X."/>
            <person name="Su Z."/>
            <person name="Tong W."/>
            <person name="Li J."/>
            <person name="Tong Z."/>
            <person name="Li S."/>
            <person name="Ye J."/>
            <person name="Wang L."/>
            <person name="Fang L."/>
            <person name="Lei T."/>
            <person name="Chen C."/>
            <person name="Chen H."/>
            <person name="Xu Z."/>
            <person name="Li H."/>
            <person name="Huang H."/>
            <person name="Zhang F."/>
            <person name="Xu H."/>
            <person name="Li N."/>
            <person name="Zhao C."/>
            <person name="Li S."/>
            <person name="Dong L."/>
            <person name="Huang Y."/>
            <person name="Li L."/>
            <person name="Xi Y."/>
            <person name="Qi Q."/>
            <person name="Li W."/>
            <person name="Zhang B."/>
            <person name="Hu W."/>
            <person name="Zhang Y."/>
            <person name="Tian X."/>
            <person name="Jiao Y."/>
            <person name="Liang X."/>
            <person name="Jin J."/>
            <person name="Gao L."/>
            <person name="Zheng W."/>
            <person name="Hao B."/>
            <person name="Liu S."/>
            <person name="Wang W."/>
            <person name="Yuan L."/>
            <person name="Cao M."/>
            <person name="McDermott J."/>
            <person name="Samudrala R."/>
            <person name="Wang J."/>
            <person name="Wong G.K."/>
            <person name="Yang H."/>
        </authorList>
    </citation>
    <scope>NUCLEOTIDE SEQUENCE [LARGE SCALE GENOMIC DNA]</scope>
    <source>
        <strain evidence="8">cv. 93-11</strain>
    </source>
</reference>
<dbReference type="InterPro" id="IPR018289">
    <property type="entry name" value="MULE_transposase_dom"/>
</dbReference>
<evidence type="ECO:0000256" key="4">
    <source>
        <dbReference type="PROSITE-ProRule" id="PRU00325"/>
    </source>
</evidence>
<dbReference type="Pfam" id="PF10551">
    <property type="entry name" value="MULE"/>
    <property type="match status" value="1"/>
</dbReference>
<evidence type="ECO:0000259" key="6">
    <source>
        <dbReference type="PROSITE" id="PS50966"/>
    </source>
</evidence>
<dbReference type="STRING" id="39946.B8ASU3"/>
<feature type="compositionally biased region" description="Polar residues" evidence="5">
    <location>
        <begin position="788"/>
        <end position="809"/>
    </location>
</feature>
<evidence type="ECO:0000313" key="8">
    <source>
        <dbReference type="Proteomes" id="UP000007015"/>
    </source>
</evidence>
<sequence>MKEESYRTCDDMFFCSGGSYSVGSLRKIEGETHVTDMVEETRNTRKVDLHLFDKVESSFYELQVCSDGEQGDDKGQYSEESDDECDEESEDGYEEGNDMHGRQSGYSSCSDADYEQEKINYIDQLKQMKMHRADPRFHDEGDTDIEDIFVPEKESMDMIVLLDADKPNSSDKIVKNEDGGMSALDEPTDEENLPPPGKKRRSKCIRVRRVYFDEKNNMDQSQLCEGMCFSDATQFRRALQTWHIMQGRDYRYLKNNSDRIKVKCKQEVIPCNFHMLASQIGSEKTFQLRQMVEHICPATNDTSRVNSTWLSKNYIEQFRSDPNWKIVPFMDQCMRDTGIAISKTMAYRAKRKAAENVLGNHKIQYKRIRDYMQTIIDKNPGSTAVVTTENRFDQGIDGCFVKLTNGAQVLAASGRNGNNNMFPIAFAVVGAEDINSWTWFLQMLKVAIGEGEGHGGWTIMSDRQKSLMNAVKIVFPSCEHRYYKRHLLQNMAVKGYRGQQYKNYVDYVVYATTQWDYNKAMEAIKKFNEKAWDYIRDIGKEHFSRHAFSPKAKTDLVVNNLSEVFKKYIIEARDEPIVTMCEYIRRKVMTRIAEKREGVANAQWDITPIVAQKLEMEKKYARYCRVYHSGFHLWEVHSTDRSYEVNINARTCGCYSWQLTGIPCKHAISAIYQENQLHEQYVHEYYKKEAYLRTYSHMVYPVPKEDGWTRTDSPDIDPPRFRKQAGRPKKSRRRSAGEEPTRASARARMNTVTCSNCKLHNHTYRTCGKQLRPDLQLRLKNLKRKRTSSVTDGASHLDQGSQEAPESSTGNVNGNARGNNRAGPRGRSRGRGNNRGRERERAEF</sequence>
<evidence type="ECO:0000256" key="3">
    <source>
        <dbReference type="ARBA" id="ARBA00022833"/>
    </source>
</evidence>
<evidence type="ECO:0000313" key="7">
    <source>
        <dbReference type="EMBL" id="EEC77118.1"/>
    </source>
</evidence>